<name>A0A2V2NAA7_9EURY</name>
<dbReference type="InterPro" id="IPR013229">
    <property type="entry name" value="PEGA"/>
</dbReference>
<dbReference type="AlphaFoldDB" id="A0A2V2NAA7"/>
<proteinExistence type="predicted"/>
<sequence length="1064" mass="110829">MMDGIRILRPAAMLAVLLCLVMITVSAVPPLPAEFYGKVTVDGTDAASGTTLVAKINDQVRGQLVLSTAGLYGGDGIFDDKLVVAATEDDVKSSNSTISFYVGENKADQTVPFEPGTAKELDLTVGGSFGADFTATPTTGTAPLTVQFTDTSTTEWAVWTWDFGDGGSSVIKNPTHVYESPGTYTVKMTVGSLGGYYTVTKNNFITVTQSGGIVADFSGVPTSGNAPLTVQFTDLSTGSPTMWNWNFGDGTSEGMLASPSHTYQNPGTYTVTLTASSQTGGTSTKTKEGYITVTQSGSIVADFSGVPTSGNAPLTVQFTDLSTGSPTMWNWNFGDGTSEGMLASPSHTYQNPGTYTVTLTASSQTGGTSTKTKEGYITVTQSGSGPTAAFTVDKRSGPKPLTVQFTDQSTGSPTMWAWDFGDGTTDLVANPSHTYQEAGVYTVSLTASNTAGSNTKTETDYISVTGDIPPPVAMFEATPLSGQAPLSVSFTDLSIGPPTSYLWNFGDGTTSTESDPTHVYSAGGSYTVTLTVKNSGGSHTMKRENYISVGGGTGIVADFSGTPTTGNAPLTVQFTDLSTGNPTMWSWDFGDGATEGMLANPSHTYQNAGTYTVKLTASSQTGGTSTKVREGYITVSSSGGIVADFSGTPTTGNAPLTVQFTDLSSGSPTMWAWNFGDGTTDLVANPSHTYQNAGTYTVTLTASSQTGGTSTKVREGYITVSSSGGIIADFVGTPTTGNIPLAVQFSDRSQGGPTMWAWDFGDGTTDLVANPLHVYQQLGRFTVKLTASNQASSNTAVKSDYITTQSGPAGSGSIKIIYAPDRSTVYLDNVLKGETKFLQTFRVDNLQAGVYQLKVTKPGFTDYIVSVPVTSNRATEVVADMRLQPSVNGILSVYTYPSGGSVYVDGVLSGNGPLWLADVAPGVHQVRVTSTGYLDWNQAVEVRGGGSVTYVTAALYPSWWTPIYGYVMISSLPGNGVAFLDGVAQGQTPVTLSQVTPGQHTIRIEVPGYQPWEQVVNVLEGRTSYVLAQMTAGSSGSGTGGDITPVIPASVASVASEGNQGNSS</sequence>
<feature type="domain" description="PKD" evidence="1">
    <location>
        <begin position="471"/>
        <end position="549"/>
    </location>
</feature>
<dbReference type="CDD" id="cd00146">
    <property type="entry name" value="PKD"/>
    <property type="match status" value="8"/>
</dbReference>
<feature type="domain" description="PKD" evidence="1">
    <location>
        <begin position="386"/>
        <end position="465"/>
    </location>
</feature>
<feature type="domain" description="PKD" evidence="1">
    <location>
        <begin position="641"/>
        <end position="725"/>
    </location>
</feature>
<dbReference type="PANTHER" id="PTHR36842">
    <property type="entry name" value="PROTEIN TOLB HOMOLOG"/>
    <property type="match status" value="1"/>
</dbReference>
<dbReference type="PANTHER" id="PTHR36842:SF1">
    <property type="entry name" value="PROTEIN TOLB"/>
    <property type="match status" value="1"/>
</dbReference>
<dbReference type="Pfam" id="PF08308">
    <property type="entry name" value="PEGA"/>
    <property type="match status" value="3"/>
</dbReference>
<dbReference type="Proteomes" id="UP000245934">
    <property type="component" value="Unassembled WGS sequence"/>
</dbReference>
<accession>A0A2V2NAA7</accession>
<reference evidence="2 3" key="1">
    <citation type="submission" date="2018-05" db="EMBL/GenBank/DDBJ databases">
        <title>Draft genome of Methanospirillum stamsii Pt1.</title>
        <authorList>
            <person name="Dueholm M.S."/>
            <person name="Nielsen P.H."/>
            <person name="Bakmann L.F."/>
            <person name="Otzen D.E."/>
        </authorList>
    </citation>
    <scope>NUCLEOTIDE SEQUENCE [LARGE SCALE GENOMIC DNA]</scope>
    <source>
        <strain evidence="2 3">Pt1</strain>
    </source>
</reference>
<dbReference type="SMART" id="SM00089">
    <property type="entry name" value="PKD"/>
    <property type="match status" value="8"/>
</dbReference>
<feature type="domain" description="PKD" evidence="1">
    <location>
        <begin position="555"/>
        <end position="640"/>
    </location>
</feature>
<feature type="domain" description="PKD" evidence="1">
    <location>
        <begin position="299"/>
        <end position="384"/>
    </location>
</feature>
<gene>
    <name evidence="2" type="ORF">DLD82_03610</name>
</gene>
<dbReference type="InterPro" id="IPR035986">
    <property type="entry name" value="PKD_dom_sf"/>
</dbReference>
<feature type="domain" description="PKD" evidence="1">
    <location>
        <begin position="213"/>
        <end position="298"/>
    </location>
</feature>
<keyword evidence="3" id="KW-1185">Reference proteome</keyword>
<dbReference type="Pfam" id="PF18911">
    <property type="entry name" value="PKD_4"/>
    <property type="match status" value="8"/>
</dbReference>
<dbReference type="Gene3D" id="2.60.40.10">
    <property type="entry name" value="Immunoglobulins"/>
    <property type="match status" value="8"/>
</dbReference>
<evidence type="ECO:0000313" key="2">
    <source>
        <dbReference type="EMBL" id="PWR75680.1"/>
    </source>
</evidence>
<dbReference type="RefSeq" id="WP_109939745.1">
    <property type="nucleotide sequence ID" value="NZ_QGMZ01000008.1"/>
</dbReference>
<dbReference type="EMBL" id="QGMZ01000008">
    <property type="protein sequence ID" value="PWR75680.1"/>
    <property type="molecule type" value="Genomic_DNA"/>
</dbReference>
<dbReference type="SUPFAM" id="SSF49299">
    <property type="entry name" value="PKD domain"/>
    <property type="match status" value="8"/>
</dbReference>
<feature type="domain" description="PKD" evidence="1">
    <location>
        <begin position="726"/>
        <end position="809"/>
    </location>
</feature>
<dbReference type="InterPro" id="IPR000601">
    <property type="entry name" value="PKD_dom"/>
</dbReference>
<protein>
    <recommendedName>
        <fullName evidence="1">PKD domain-containing protein</fullName>
    </recommendedName>
</protein>
<evidence type="ECO:0000259" key="1">
    <source>
        <dbReference type="PROSITE" id="PS50093"/>
    </source>
</evidence>
<dbReference type="InterPro" id="IPR013783">
    <property type="entry name" value="Ig-like_fold"/>
</dbReference>
<dbReference type="PROSITE" id="PS50093">
    <property type="entry name" value="PKD"/>
    <property type="match status" value="8"/>
</dbReference>
<dbReference type="InterPro" id="IPR022409">
    <property type="entry name" value="PKD/Chitinase_dom"/>
</dbReference>
<dbReference type="FunFam" id="2.60.40.10:FF:000270">
    <property type="entry name" value="Cell surface protein"/>
    <property type="match status" value="8"/>
</dbReference>
<evidence type="ECO:0000313" key="3">
    <source>
        <dbReference type="Proteomes" id="UP000245934"/>
    </source>
</evidence>
<comment type="caution">
    <text evidence="2">The sequence shown here is derived from an EMBL/GenBank/DDBJ whole genome shotgun (WGS) entry which is preliminary data.</text>
</comment>
<feature type="domain" description="PKD" evidence="1">
    <location>
        <begin position="129"/>
        <end position="212"/>
    </location>
</feature>
<organism evidence="2 3">
    <name type="scientific">Methanospirillum stamsii</name>
    <dbReference type="NCBI Taxonomy" id="1277351"/>
    <lineage>
        <taxon>Archaea</taxon>
        <taxon>Methanobacteriati</taxon>
        <taxon>Methanobacteriota</taxon>
        <taxon>Stenosarchaea group</taxon>
        <taxon>Methanomicrobia</taxon>
        <taxon>Methanomicrobiales</taxon>
        <taxon>Methanospirillaceae</taxon>
        <taxon>Methanospirillum</taxon>
    </lineage>
</organism>